<proteinExistence type="predicted"/>
<keyword evidence="2" id="KW-1185">Reference proteome</keyword>
<dbReference type="Proteomes" id="UP001497516">
    <property type="component" value="Chromosome 6"/>
</dbReference>
<accession>A0AAV2FJV1</accession>
<gene>
    <name evidence="1" type="ORF">LTRI10_LOCUS38768</name>
</gene>
<evidence type="ECO:0000313" key="1">
    <source>
        <dbReference type="EMBL" id="CAL1398538.1"/>
    </source>
</evidence>
<name>A0AAV2FJV1_9ROSI</name>
<organism evidence="1 2">
    <name type="scientific">Linum trigynum</name>
    <dbReference type="NCBI Taxonomy" id="586398"/>
    <lineage>
        <taxon>Eukaryota</taxon>
        <taxon>Viridiplantae</taxon>
        <taxon>Streptophyta</taxon>
        <taxon>Embryophyta</taxon>
        <taxon>Tracheophyta</taxon>
        <taxon>Spermatophyta</taxon>
        <taxon>Magnoliopsida</taxon>
        <taxon>eudicotyledons</taxon>
        <taxon>Gunneridae</taxon>
        <taxon>Pentapetalae</taxon>
        <taxon>rosids</taxon>
        <taxon>fabids</taxon>
        <taxon>Malpighiales</taxon>
        <taxon>Linaceae</taxon>
        <taxon>Linum</taxon>
    </lineage>
</organism>
<reference evidence="1 2" key="1">
    <citation type="submission" date="2024-04" db="EMBL/GenBank/DDBJ databases">
        <authorList>
            <person name="Fracassetti M."/>
        </authorList>
    </citation>
    <scope>NUCLEOTIDE SEQUENCE [LARGE SCALE GENOMIC DNA]</scope>
</reference>
<dbReference type="EMBL" id="OZ034819">
    <property type="protein sequence ID" value="CAL1398538.1"/>
    <property type="molecule type" value="Genomic_DNA"/>
</dbReference>
<protein>
    <submittedName>
        <fullName evidence="1">Uncharacterized protein</fullName>
    </submittedName>
</protein>
<dbReference type="AlphaFoldDB" id="A0AAV2FJV1"/>
<evidence type="ECO:0000313" key="2">
    <source>
        <dbReference type="Proteomes" id="UP001497516"/>
    </source>
</evidence>
<sequence length="73" mass="8717">MWISSKVILVFGLASRRQNRKQWRFGKVHFGHTKPRSCSKPDSSFDDYCPLRHHLDFSSMKKNGNKKVRRRLK</sequence>